<feature type="non-terminal residue" evidence="11">
    <location>
        <position position="1"/>
    </location>
</feature>
<accession>A0A7K7WSD4</accession>
<gene>
    <name evidence="11" type="primary">Madprt_1</name>
    <name evidence="11" type="ORF">NOTJUL_R12090</name>
</gene>
<evidence type="ECO:0000256" key="3">
    <source>
        <dbReference type="ARBA" id="ARBA00022679"/>
    </source>
</evidence>
<dbReference type="GO" id="GO:0046677">
    <property type="term" value="P:response to antibiotic"/>
    <property type="evidence" value="ECO:0007669"/>
    <property type="project" value="UniProtKB-ARBA"/>
</dbReference>
<evidence type="ECO:0000256" key="10">
    <source>
        <dbReference type="RuleBase" id="RU361228"/>
    </source>
</evidence>
<comment type="catalytic activity">
    <reaction evidence="9 10">
        <text>L-arginyl-[protein] + NAD(+) = N(omega)-(ADP-D-ribosyl)-L-arginyl-[protein] + nicotinamide + H(+)</text>
        <dbReference type="Rhea" id="RHEA:19149"/>
        <dbReference type="Rhea" id="RHEA-COMP:10532"/>
        <dbReference type="Rhea" id="RHEA-COMP:15087"/>
        <dbReference type="ChEBI" id="CHEBI:15378"/>
        <dbReference type="ChEBI" id="CHEBI:17154"/>
        <dbReference type="ChEBI" id="CHEBI:29965"/>
        <dbReference type="ChEBI" id="CHEBI:57540"/>
        <dbReference type="ChEBI" id="CHEBI:142554"/>
        <dbReference type="EC" id="2.4.2.31"/>
    </reaction>
</comment>
<dbReference type="SUPFAM" id="SSF56399">
    <property type="entry name" value="ADP-ribosylation"/>
    <property type="match status" value="1"/>
</dbReference>
<keyword evidence="5 10" id="KW-0732">Signal</keyword>
<dbReference type="GO" id="GO:0044194">
    <property type="term" value="C:cytolytic granule"/>
    <property type="evidence" value="ECO:0007669"/>
    <property type="project" value="UniProtKB-ARBA"/>
</dbReference>
<keyword evidence="8" id="KW-1015">Disulfide bond</keyword>
<evidence type="ECO:0000256" key="4">
    <source>
        <dbReference type="ARBA" id="ARBA00022695"/>
    </source>
</evidence>
<dbReference type="GO" id="GO:0005615">
    <property type="term" value="C:extracellular space"/>
    <property type="evidence" value="ECO:0007669"/>
    <property type="project" value="UniProtKB-ARBA"/>
</dbReference>
<evidence type="ECO:0000256" key="5">
    <source>
        <dbReference type="ARBA" id="ARBA00022729"/>
    </source>
</evidence>
<dbReference type="PANTHER" id="PTHR10339">
    <property type="entry name" value="ADP-RIBOSYLTRANSFERASE"/>
    <property type="match status" value="1"/>
</dbReference>
<keyword evidence="12" id="KW-1185">Reference proteome</keyword>
<feature type="signal peptide" evidence="10">
    <location>
        <begin position="1"/>
        <end position="21"/>
    </location>
</feature>
<name>A0A7K7WSD4_9AVES</name>
<dbReference type="Proteomes" id="UP000531559">
    <property type="component" value="Unassembled WGS sequence"/>
</dbReference>
<proteinExistence type="inferred from homology"/>
<evidence type="ECO:0000256" key="1">
    <source>
        <dbReference type="ARBA" id="ARBA00009558"/>
    </source>
</evidence>
<evidence type="ECO:0000313" key="11">
    <source>
        <dbReference type="EMBL" id="NXA56275.1"/>
    </source>
</evidence>
<sequence length="266" mass="29397">PAAPLLPLLLLLLLLAPGTVQELLQEVPLDMAPDAFDDEYQGCAGAMEAELPALNHSEMAQNDIYAKVWPMAMAELSKKRPAGPPGLTVAQKAALMAYTMQGPLYREFNRAVHGAGASWQHYRNTFHFKTLHFLLSRALQVLRNAQPRRCHRVYRGVSGLHFTAKPHSSVRFGHFTSCSLSPSNARRFGRNTFFSLETCHGALIHNFSYFPGEDEVLVPPSEVFQVTSVSHDSDSVFIELRSQGLSSSYNCEFLQGEATGQHGAAR</sequence>
<dbReference type="PANTHER" id="PTHR10339:SF19">
    <property type="entry name" value="GPI-LINKED NAD(P)(+)--ARGININE ADP-RIBOSYLTRANSFERASE 1"/>
    <property type="match status" value="1"/>
</dbReference>
<dbReference type="InterPro" id="IPR000768">
    <property type="entry name" value="ART"/>
</dbReference>
<evidence type="ECO:0000256" key="9">
    <source>
        <dbReference type="ARBA" id="ARBA00047597"/>
    </source>
</evidence>
<evidence type="ECO:0000256" key="2">
    <source>
        <dbReference type="ARBA" id="ARBA00022676"/>
    </source>
</evidence>
<dbReference type="FunFam" id="3.90.176.10:FF:000001">
    <property type="entry name" value="NAD(P)(+)--arginine ADP-ribosyltransferase"/>
    <property type="match status" value="1"/>
</dbReference>
<evidence type="ECO:0000256" key="7">
    <source>
        <dbReference type="ARBA" id="ARBA00023027"/>
    </source>
</evidence>
<feature type="chain" id="PRO_5029938168" description="NAD(P)(+)--arginine ADP-ribosyltransferase" evidence="10">
    <location>
        <begin position="22"/>
        <end position="266"/>
    </location>
</feature>
<keyword evidence="2 10" id="KW-0328">Glycosyltransferase</keyword>
<dbReference type="Pfam" id="PF01129">
    <property type="entry name" value="ART"/>
    <property type="match status" value="1"/>
</dbReference>
<dbReference type="EC" id="2.4.2.31" evidence="10"/>
<feature type="non-terminal residue" evidence="11">
    <location>
        <position position="266"/>
    </location>
</feature>
<reference evidence="11 12" key="1">
    <citation type="submission" date="2019-09" db="EMBL/GenBank/DDBJ databases">
        <title>Bird 10,000 Genomes (B10K) Project - Family phase.</title>
        <authorList>
            <person name="Zhang G."/>
        </authorList>
    </citation>
    <scope>NUCLEOTIDE SEQUENCE [LARGE SCALE GENOMIC DNA]</scope>
    <source>
        <strain evidence="11">B10K-MSB-01</strain>
    </source>
</reference>
<keyword evidence="6 10" id="KW-0521">NADP</keyword>
<dbReference type="GO" id="GO:0016779">
    <property type="term" value="F:nucleotidyltransferase activity"/>
    <property type="evidence" value="ECO:0007669"/>
    <property type="project" value="UniProtKB-KW"/>
</dbReference>
<dbReference type="GO" id="GO:0106274">
    <property type="term" value="F:NAD+-protein-arginine ADP-ribosyltransferase activity"/>
    <property type="evidence" value="ECO:0007669"/>
    <property type="project" value="UniProtKB-EC"/>
</dbReference>
<dbReference type="EMBL" id="VZSV01000359">
    <property type="protein sequence ID" value="NXA56275.1"/>
    <property type="molecule type" value="Genomic_DNA"/>
</dbReference>
<dbReference type="PRINTS" id="PR00970">
    <property type="entry name" value="RIBTRNSFRASE"/>
</dbReference>
<dbReference type="InterPro" id="IPR050999">
    <property type="entry name" value="ADP-ribosyltransferase_ARG"/>
</dbReference>
<dbReference type="PROSITE" id="PS51996">
    <property type="entry name" value="TR_MART"/>
    <property type="match status" value="1"/>
</dbReference>
<dbReference type="OrthoDB" id="423533at2759"/>
<evidence type="ECO:0000313" key="12">
    <source>
        <dbReference type="Proteomes" id="UP000531559"/>
    </source>
</evidence>
<evidence type="ECO:0000256" key="8">
    <source>
        <dbReference type="ARBA" id="ARBA00023157"/>
    </source>
</evidence>
<dbReference type="Gene3D" id="3.90.176.10">
    <property type="entry name" value="Toxin ADP-ribosyltransferase, Chain A, domain 1"/>
    <property type="match status" value="1"/>
</dbReference>
<keyword evidence="3 10" id="KW-0808">Transferase</keyword>
<organism evidence="11 12">
    <name type="scientific">Nothocercus julius</name>
    <dbReference type="NCBI Taxonomy" id="2585813"/>
    <lineage>
        <taxon>Eukaryota</taxon>
        <taxon>Metazoa</taxon>
        <taxon>Chordata</taxon>
        <taxon>Craniata</taxon>
        <taxon>Vertebrata</taxon>
        <taxon>Euteleostomi</taxon>
        <taxon>Archelosauria</taxon>
        <taxon>Archosauria</taxon>
        <taxon>Dinosauria</taxon>
        <taxon>Saurischia</taxon>
        <taxon>Theropoda</taxon>
        <taxon>Coelurosauria</taxon>
        <taxon>Aves</taxon>
        <taxon>Palaeognathae</taxon>
        <taxon>Tinamiformes</taxon>
        <taxon>Tinamidae</taxon>
        <taxon>Nothocercus</taxon>
    </lineage>
</organism>
<dbReference type="GO" id="GO:0003950">
    <property type="term" value="F:NAD+ poly-ADP-ribosyltransferase activity"/>
    <property type="evidence" value="ECO:0007669"/>
    <property type="project" value="UniProtKB-ARBA"/>
</dbReference>
<keyword evidence="7 10" id="KW-0520">NAD</keyword>
<comment type="similarity">
    <text evidence="1 10">Belongs to the Arg-specific ADP-ribosyltransferase family.</text>
</comment>
<keyword evidence="4" id="KW-0548">Nucleotidyltransferase</keyword>
<evidence type="ECO:0000256" key="6">
    <source>
        <dbReference type="ARBA" id="ARBA00022857"/>
    </source>
</evidence>
<dbReference type="PROSITE" id="PS01291">
    <property type="entry name" value="ART"/>
    <property type="match status" value="1"/>
</dbReference>
<comment type="caution">
    <text evidence="11">The sequence shown here is derived from an EMBL/GenBank/DDBJ whole genome shotgun (WGS) entry which is preliminary data.</text>
</comment>
<protein>
    <recommendedName>
        <fullName evidence="10">NAD(P)(+)--arginine ADP-ribosyltransferase</fullName>
        <ecNumber evidence="10">2.4.2.31</ecNumber>
    </recommendedName>
    <alternativeName>
        <fullName evidence="10">Mono(ADP-ribosyl)transferase</fullName>
    </alternativeName>
</protein>
<dbReference type="AlphaFoldDB" id="A0A7K7WSD4"/>